<evidence type="ECO:0000256" key="2">
    <source>
        <dbReference type="ARBA" id="ARBA00022692"/>
    </source>
</evidence>
<evidence type="ECO:0000256" key="10">
    <source>
        <dbReference type="SAM" id="MobiDB-lite"/>
    </source>
</evidence>
<dbReference type="GO" id="GO:0016020">
    <property type="term" value="C:membrane"/>
    <property type="evidence" value="ECO:0007669"/>
    <property type="project" value="UniProtKB-SubCell"/>
</dbReference>
<evidence type="ECO:0000256" key="7">
    <source>
        <dbReference type="ARBA" id="ARBA00023170"/>
    </source>
</evidence>
<dbReference type="Proteomes" id="UP000005225">
    <property type="component" value="Unassembled WGS sequence"/>
</dbReference>
<dbReference type="InterPro" id="IPR047160">
    <property type="entry name" value="GP183-like"/>
</dbReference>
<dbReference type="InterPro" id="IPR000276">
    <property type="entry name" value="GPCR_Rhodpsn"/>
</dbReference>
<feature type="transmembrane region" description="Helical" evidence="11">
    <location>
        <begin position="66"/>
        <end position="90"/>
    </location>
</feature>
<evidence type="ECO:0000256" key="9">
    <source>
        <dbReference type="RuleBase" id="RU000688"/>
    </source>
</evidence>
<dbReference type="GO" id="GO:0008142">
    <property type="term" value="F:oxysterol binding"/>
    <property type="evidence" value="ECO:0007669"/>
    <property type="project" value="InterPro"/>
</dbReference>
<evidence type="ECO:0000256" key="5">
    <source>
        <dbReference type="ARBA" id="ARBA00023136"/>
    </source>
</evidence>
<evidence type="ECO:0000313" key="13">
    <source>
        <dbReference type="Ensembl" id="ENSOGAP00000020810.1"/>
    </source>
</evidence>
<reference evidence="14" key="1">
    <citation type="submission" date="2011-03" db="EMBL/GenBank/DDBJ databases">
        <title>Version 3 of the genome sequence of Otolemur garnettii (Bushbaby).</title>
        <authorList>
            <consortium name="The Broad Institute Genome Sequencing Platform"/>
            <person name="Di Palma F."/>
            <person name="Johnson J."/>
            <person name="Lander E.S."/>
            <person name="Lindblad-Toh K."/>
            <person name="Jaffe D.B."/>
            <person name="Gnerre S."/>
            <person name="MacCallum I."/>
            <person name="Przybylski D."/>
            <person name="Ribeiro F.J."/>
            <person name="Burton J.N."/>
            <person name="Walker B.J."/>
            <person name="Sharpe T."/>
            <person name="Hall G."/>
        </authorList>
    </citation>
    <scope>NUCLEOTIDE SEQUENCE [LARGE SCALE GENOMIC DNA]</scope>
</reference>
<comment type="subcellular location">
    <subcellularLocation>
        <location evidence="1">Membrane</location>
        <topology evidence="1">Multi-pass membrane protein</topology>
    </subcellularLocation>
</comment>
<evidence type="ECO:0000259" key="12">
    <source>
        <dbReference type="PROSITE" id="PS50262"/>
    </source>
</evidence>
<dbReference type="FunFam" id="1.20.1070.10:FF:000017">
    <property type="entry name" value="lysophosphatidic acid receptor 4"/>
    <property type="match status" value="1"/>
</dbReference>
<feature type="domain" description="G-protein coupled receptors family 1 profile" evidence="12">
    <location>
        <begin position="45"/>
        <end position="303"/>
    </location>
</feature>
<feature type="transmembrane region" description="Helical" evidence="11">
    <location>
        <begin position="188"/>
        <end position="218"/>
    </location>
</feature>
<dbReference type="GeneTree" id="ENSGT01030000234518"/>
<dbReference type="PANTHER" id="PTHR24237:SF38">
    <property type="entry name" value="G-PROTEIN COUPLED RECEPTORS FAMILY 1 PROFILE DOMAIN-CONTAINING PROTEIN"/>
    <property type="match status" value="1"/>
</dbReference>
<reference evidence="13" key="3">
    <citation type="submission" date="2025-09" db="UniProtKB">
        <authorList>
            <consortium name="Ensembl"/>
        </authorList>
    </citation>
    <scope>IDENTIFICATION</scope>
</reference>
<evidence type="ECO:0000256" key="6">
    <source>
        <dbReference type="ARBA" id="ARBA00023157"/>
    </source>
</evidence>
<dbReference type="Gene3D" id="1.20.1070.10">
    <property type="entry name" value="Rhodopsin 7-helix transmembrane proteins"/>
    <property type="match status" value="1"/>
</dbReference>
<feature type="transmembrane region" description="Helical" evidence="11">
    <location>
        <begin position="145"/>
        <end position="168"/>
    </location>
</feature>
<evidence type="ECO:0000256" key="4">
    <source>
        <dbReference type="ARBA" id="ARBA00023040"/>
    </source>
</evidence>
<feature type="transmembrane region" description="Helical" evidence="11">
    <location>
        <begin position="102"/>
        <end position="124"/>
    </location>
</feature>
<accession>H0XXG7</accession>
<evidence type="ECO:0000256" key="8">
    <source>
        <dbReference type="ARBA" id="ARBA00023224"/>
    </source>
</evidence>
<sequence length="346" mass="37745">MASSSANLSSALHNGSSCLPHLLSPTANMVLAIFYTALLVFSALGNSLALRLAFQKGRKINSTDVYLVHLAMSDLLFTLVLPGRIVYYALDSNWPFSEGLCRLTALIFFTNTYGSLYLMACVSVDRYLAVVRDCRGPQLRSTGRARLVCAAVWTLVLLESVPLLWAPMTKAMAGRLTCMEYVSVQPILGLPLVVLAACALSFCGPVGTILLCYVKITLKLCRTAQQNPLVGERGHHHRAYLLTLAVLMATVVCFSPYHLIVIQFMAREALRPQSCAEQRAFEVSLRVTALLMNTNCVVDPVIYFFASTRYRKWLLGILRPRASSPSSSPGEGSTGTPGITQARGSV</sequence>
<dbReference type="InParanoid" id="H0XXG7"/>
<keyword evidence="6" id="KW-1015">Disulfide bond</keyword>
<dbReference type="InterPro" id="IPR017452">
    <property type="entry name" value="GPCR_Rhodpsn_7TM"/>
</dbReference>
<keyword evidence="4 9" id="KW-0297">G-protein coupled receptor</keyword>
<proteinExistence type="inferred from homology"/>
<dbReference type="SUPFAM" id="SSF81321">
    <property type="entry name" value="Family A G protein-coupled receptor-like"/>
    <property type="match status" value="1"/>
</dbReference>
<dbReference type="PRINTS" id="PR00237">
    <property type="entry name" value="GPCRRHODOPSN"/>
</dbReference>
<keyword evidence="8 9" id="KW-0807">Transducer</keyword>
<dbReference type="STRING" id="30611.ENSOGAP00000020810"/>
<dbReference type="GO" id="GO:0004930">
    <property type="term" value="F:G protein-coupled receptor activity"/>
    <property type="evidence" value="ECO:0007669"/>
    <property type="project" value="UniProtKB-KW"/>
</dbReference>
<feature type="transmembrane region" description="Helical" evidence="11">
    <location>
        <begin position="239"/>
        <end position="265"/>
    </location>
</feature>
<name>H0XXG7_OTOGA</name>
<feature type="region of interest" description="Disordered" evidence="10">
    <location>
        <begin position="322"/>
        <end position="346"/>
    </location>
</feature>
<dbReference type="OMA" id="CLQLTVC"/>
<dbReference type="PANTHER" id="PTHR24237">
    <property type="entry name" value="G-PROTEIN COUPLED RECEPTOR"/>
    <property type="match status" value="1"/>
</dbReference>
<evidence type="ECO:0000256" key="1">
    <source>
        <dbReference type="ARBA" id="ARBA00004141"/>
    </source>
</evidence>
<keyword evidence="7 9" id="KW-0675">Receptor</keyword>
<dbReference type="Ensembl" id="ENSOGAT00000028366.1">
    <property type="protein sequence ID" value="ENSOGAP00000020810.1"/>
    <property type="gene ID" value="ENSOGAG00000028459.1"/>
</dbReference>
<organism evidence="13 14">
    <name type="scientific">Otolemur garnettii</name>
    <name type="common">Small-eared galago</name>
    <name type="synonym">Garnett's greater bushbaby</name>
    <dbReference type="NCBI Taxonomy" id="30611"/>
    <lineage>
        <taxon>Eukaryota</taxon>
        <taxon>Metazoa</taxon>
        <taxon>Chordata</taxon>
        <taxon>Craniata</taxon>
        <taxon>Vertebrata</taxon>
        <taxon>Euteleostomi</taxon>
        <taxon>Mammalia</taxon>
        <taxon>Eutheria</taxon>
        <taxon>Euarchontoglires</taxon>
        <taxon>Primates</taxon>
        <taxon>Strepsirrhini</taxon>
        <taxon>Lorisiformes</taxon>
        <taxon>Galagidae</taxon>
        <taxon>Otolemur</taxon>
    </lineage>
</organism>
<evidence type="ECO:0000256" key="3">
    <source>
        <dbReference type="ARBA" id="ARBA00022989"/>
    </source>
</evidence>
<protein>
    <recommendedName>
        <fullName evidence="12">G-protein coupled receptors family 1 profile domain-containing protein</fullName>
    </recommendedName>
</protein>
<dbReference type="PROSITE" id="PS00237">
    <property type="entry name" value="G_PROTEIN_RECEP_F1_1"/>
    <property type="match status" value="1"/>
</dbReference>
<dbReference type="PROSITE" id="PS50262">
    <property type="entry name" value="G_PROTEIN_RECEP_F1_2"/>
    <property type="match status" value="1"/>
</dbReference>
<evidence type="ECO:0000256" key="11">
    <source>
        <dbReference type="SAM" id="Phobius"/>
    </source>
</evidence>
<dbReference type="PRINTS" id="PR01157">
    <property type="entry name" value="P2YPURNOCPTR"/>
</dbReference>
<reference evidence="13" key="2">
    <citation type="submission" date="2025-08" db="UniProtKB">
        <authorList>
            <consortium name="Ensembl"/>
        </authorList>
    </citation>
    <scope>IDENTIFICATION</scope>
</reference>
<keyword evidence="5 11" id="KW-0472">Membrane</keyword>
<keyword evidence="3 11" id="KW-1133">Transmembrane helix</keyword>
<comment type="similarity">
    <text evidence="9">Belongs to the G-protein coupled receptor 1 family.</text>
</comment>
<keyword evidence="2 9" id="KW-0812">Transmembrane</keyword>
<feature type="transmembrane region" description="Helical" evidence="11">
    <location>
        <begin position="29"/>
        <end position="54"/>
    </location>
</feature>
<dbReference type="eggNOG" id="ENOG502QWD9">
    <property type="taxonomic scope" value="Eukaryota"/>
</dbReference>
<dbReference type="AlphaFoldDB" id="H0XXG7"/>
<dbReference type="Pfam" id="PF00001">
    <property type="entry name" value="7tm_1"/>
    <property type="match status" value="1"/>
</dbReference>
<dbReference type="EMBL" id="AAQR03065880">
    <property type="status" value="NOT_ANNOTATED_CDS"/>
    <property type="molecule type" value="Genomic_DNA"/>
</dbReference>
<keyword evidence="14" id="KW-1185">Reference proteome</keyword>
<dbReference type="HOGENOM" id="CLU_009579_8_2_1"/>
<evidence type="ECO:0000313" key="14">
    <source>
        <dbReference type="Proteomes" id="UP000005225"/>
    </source>
</evidence>
<feature type="compositionally biased region" description="Low complexity" evidence="10">
    <location>
        <begin position="323"/>
        <end position="340"/>
    </location>
</feature>